<keyword evidence="3" id="KW-1185">Reference proteome</keyword>
<accession>A0AAV3P993</accession>
<gene>
    <name evidence="2" type="ORF">LIER_06484</name>
</gene>
<feature type="region of interest" description="Disordered" evidence="1">
    <location>
        <begin position="41"/>
        <end position="63"/>
    </location>
</feature>
<proteinExistence type="predicted"/>
<reference evidence="2 3" key="1">
    <citation type="submission" date="2024-01" db="EMBL/GenBank/DDBJ databases">
        <title>The complete chloroplast genome sequence of Lithospermum erythrorhizon: insights into the phylogenetic relationship among Boraginaceae species and the maternal lineages of purple gromwells.</title>
        <authorList>
            <person name="Okada T."/>
            <person name="Watanabe K."/>
        </authorList>
    </citation>
    <scope>NUCLEOTIDE SEQUENCE [LARGE SCALE GENOMIC DNA]</scope>
</reference>
<dbReference type="AlphaFoldDB" id="A0AAV3P993"/>
<dbReference type="Proteomes" id="UP001454036">
    <property type="component" value="Unassembled WGS sequence"/>
</dbReference>
<protein>
    <submittedName>
        <fullName evidence="2">Uncharacterized protein</fullName>
    </submittedName>
</protein>
<evidence type="ECO:0000256" key="1">
    <source>
        <dbReference type="SAM" id="MobiDB-lite"/>
    </source>
</evidence>
<dbReference type="EMBL" id="BAABME010000947">
    <property type="protein sequence ID" value="GAA0146562.1"/>
    <property type="molecule type" value="Genomic_DNA"/>
</dbReference>
<evidence type="ECO:0000313" key="2">
    <source>
        <dbReference type="EMBL" id="GAA0146562.1"/>
    </source>
</evidence>
<sequence length="224" mass="24571">MDEQEISFVFEDRLNPALYDLRVYERECPYSMTVNPGIRQESLATQSSSSSSEGSDTTSAISPLPQLKVTDKVASKITPCNNDVTADVLIKDILCFDLRRRTVFSSGTFGGIWIMSQSSENQVDNFELRPRVGATQVDPSLSGWMPMLPVTGPANLEPTQSAPPTLADRAKASYQVDTRLTLPDDRVILPRIDAGSIDPDLTMVILLYMPNHSLMACGCLSPPL</sequence>
<comment type="caution">
    <text evidence="2">The sequence shown here is derived from an EMBL/GenBank/DDBJ whole genome shotgun (WGS) entry which is preliminary data.</text>
</comment>
<name>A0AAV3P993_LITER</name>
<organism evidence="2 3">
    <name type="scientific">Lithospermum erythrorhizon</name>
    <name type="common">Purple gromwell</name>
    <name type="synonym">Lithospermum officinale var. erythrorhizon</name>
    <dbReference type="NCBI Taxonomy" id="34254"/>
    <lineage>
        <taxon>Eukaryota</taxon>
        <taxon>Viridiplantae</taxon>
        <taxon>Streptophyta</taxon>
        <taxon>Embryophyta</taxon>
        <taxon>Tracheophyta</taxon>
        <taxon>Spermatophyta</taxon>
        <taxon>Magnoliopsida</taxon>
        <taxon>eudicotyledons</taxon>
        <taxon>Gunneridae</taxon>
        <taxon>Pentapetalae</taxon>
        <taxon>asterids</taxon>
        <taxon>lamiids</taxon>
        <taxon>Boraginales</taxon>
        <taxon>Boraginaceae</taxon>
        <taxon>Boraginoideae</taxon>
        <taxon>Lithospermeae</taxon>
        <taxon>Lithospermum</taxon>
    </lineage>
</organism>
<evidence type="ECO:0000313" key="3">
    <source>
        <dbReference type="Proteomes" id="UP001454036"/>
    </source>
</evidence>
<feature type="compositionally biased region" description="Low complexity" evidence="1">
    <location>
        <begin position="42"/>
        <end position="62"/>
    </location>
</feature>